<evidence type="ECO:0000313" key="5">
    <source>
        <dbReference type="Proteomes" id="UP000324797"/>
    </source>
</evidence>
<feature type="DNA-binding region" description="OmpR/PhoB-type" evidence="2">
    <location>
        <begin position="7"/>
        <end position="105"/>
    </location>
</feature>
<dbReference type="CDD" id="cd00383">
    <property type="entry name" value="trans_reg_C"/>
    <property type="match status" value="1"/>
</dbReference>
<dbReference type="GO" id="GO:0000160">
    <property type="term" value="P:phosphorelay signal transduction system"/>
    <property type="evidence" value="ECO:0007669"/>
    <property type="project" value="InterPro"/>
</dbReference>
<dbReference type="PRINTS" id="PR00364">
    <property type="entry name" value="DISEASERSIST"/>
</dbReference>
<dbReference type="Proteomes" id="UP000324797">
    <property type="component" value="Unassembled WGS sequence"/>
</dbReference>
<dbReference type="PROSITE" id="PS51755">
    <property type="entry name" value="OMPR_PHOB"/>
    <property type="match status" value="1"/>
</dbReference>
<dbReference type="GO" id="GO:0006355">
    <property type="term" value="P:regulation of DNA-templated transcription"/>
    <property type="evidence" value="ECO:0007669"/>
    <property type="project" value="InterPro"/>
</dbReference>
<dbReference type="GO" id="GO:0003677">
    <property type="term" value="F:DNA binding"/>
    <property type="evidence" value="ECO:0007669"/>
    <property type="project" value="UniProtKB-UniRule"/>
</dbReference>
<dbReference type="Gene3D" id="1.10.10.10">
    <property type="entry name" value="Winged helix-like DNA-binding domain superfamily/Winged helix DNA-binding domain"/>
    <property type="match status" value="1"/>
</dbReference>
<dbReference type="PANTHER" id="PTHR47691">
    <property type="entry name" value="REGULATOR-RELATED"/>
    <property type="match status" value="1"/>
</dbReference>
<dbReference type="Pfam" id="PF13401">
    <property type="entry name" value="AAA_22"/>
    <property type="match status" value="1"/>
</dbReference>
<dbReference type="InterPro" id="IPR027417">
    <property type="entry name" value="P-loop_NTPase"/>
</dbReference>
<reference evidence="4 5" key="1">
    <citation type="submission" date="2019-08" db="EMBL/GenBank/DDBJ databases">
        <title>Bradyrhizobium hipponensis sp. nov., a rhizobium isolated from a Lupinus angustifolius root nodule in Tunisia.</title>
        <authorList>
            <person name="Off K."/>
            <person name="Rejili M."/>
            <person name="Mars M."/>
            <person name="Brachmann A."/>
            <person name="Marin M."/>
        </authorList>
    </citation>
    <scope>NUCLEOTIDE SEQUENCE [LARGE SCALE GENOMIC DNA]</scope>
    <source>
        <strain evidence="5">aSej3</strain>
    </source>
</reference>
<dbReference type="InterPro" id="IPR016032">
    <property type="entry name" value="Sig_transdc_resp-reg_C-effctor"/>
</dbReference>
<gene>
    <name evidence="4" type="ORF">FXV83_11925</name>
</gene>
<dbReference type="SUPFAM" id="SSF52540">
    <property type="entry name" value="P-loop containing nucleoside triphosphate hydrolases"/>
    <property type="match status" value="1"/>
</dbReference>
<dbReference type="RefSeq" id="WP_148739372.1">
    <property type="nucleotide sequence ID" value="NZ_VSTH01000038.1"/>
</dbReference>
<dbReference type="GO" id="GO:0016887">
    <property type="term" value="F:ATP hydrolysis activity"/>
    <property type="evidence" value="ECO:0007669"/>
    <property type="project" value="InterPro"/>
</dbReference>
<evidence type="ECO:0000259" key="3">
    <source>
        <dbReference type="PROSITE" id="PS51755"/>
    </source>
</evidence>
<organism evidence="4 5">
    <name type="scientific">Bradyrhizobium hipponense</name>
    <dbReference type="NCBI Taxonomy" id="2605638"/>
    <lineage>
        <taxon>Bacteria</taxon>
        <taxon>Pseudomonadati</taxon>
        <taxon>Pseudomonadota</taxon>
        <taxon>Alphaproteobacteria</taxon>
        <taxon>Hyphomicrobiales</taxon>
        <taxon>Nitrobacteraceae</taxon>
        <taxon>Bradyrhizobium</taxon>
    </lineage>
</organism>
<dbReference type="InterPro" id="IPR058852">
    <property type="entry name" value="HTH_77"/>
</dbReference>
<name>A0A5S4YX39_9BRAD</name>
<dbReference type="Gene3D" id="3.40.50.300">
    <property type="entry name" value="P-loop containing nucleotide triphosphate hydrolases"/>
    <property type="match status" value="1"/>
</dbReference>
<comment type="caution">
    <text evidence="4">The sequence shown here is derived from an EMBL/GenBank/DDBJ whole genome shotgun (WGS) entry which is preliminary data.</text>
</comment>
<dbReference type="SUPFAM" id="SSF46894">
    <property type="entry name" value="C-terminal effector domain of the bipartite response regulators"/>
    <property type="match status" value="1"/>
</dbReference>
<dbReference type="InterPro" id="IPR001867">
    <property type="entry name" value="OmpR/PhoB-type_DNA-bd"/>
</dbReference>
<sequence length="955" mass="105410">MSGAAVHRKLKFGPFELSIGERVLRRDGQALPLGDRALDILIYLADRPGEVIAKQELIDRVWSDVTVEEGSLRVHVAAIRKALGDGQFGSRYIANIKGRGYSFVGTVAPLGGGTESRTAKFRHQGRLPVRPVMLIGRETVVSEVSDKLRNERFVTLLGPGGIGKTTVALAVGRAVAEEFGGEVYLADLESLTDPQHVAGAVATSLGLALKSKEPGSELIDLVRSRKLLIILDSCEHVIEAIALLAEQLYQETEQIYLLATSRELLKVEGEHCWRVLPLDFPPDDSEQTANAVLRYPAVQLFVRRVAAKAGSVLLTDEEAPFVGEMCRNLDGMPLAIELAAGQVAALGLKSTASRLVSRPELLKLSHRTAVPRHRTLKATLDWSYDLLSDAERIVFRRIAPFVGHFTLEGARYVAGKLGEDAGEIFDAIAGLVEKSLIVTRLDDGQQRYRLLDPTRAYALGKLEEHDELDVISGQHAKYVAELLESQREMMPSLPRARRTAAYSDQLSSIRAALEWSFGRRGDDEIATRLAAASAQVFLELSLLIESQAWAEQAIARLGIRNQDSRRAMEIYASLSSVLMHTEGNDQHVRASFSRALEIATNLGDIAYELRLLSGLFMYSHWTMDIRGATDIAARSRELALKTRDSDDMALAESMLAASNHLLGNHIIAQQHCESGLRYSQSVPRFRPGQHLFHYTSFLLIGMARSLLYSGLLDRSLQYAKLALEEGEKSGHPATFCRSLALIVPIFLNMMDTRRSDQYIAELSDLSAAHSLKPYSAIATGLRGQWLLLQNNLLDAISLLKRALEELHAQRQEMLSMDFACDLAAALMKVGGHEQALRLILDAIDVQQRVGKLLHMPALFRMKGLILASRSAEHHFEAEGSLLSAIDWAKRQSATLFELKAATDLAELLLEQRRVSEAYKHLRAALDRMPTGIVSPDHERALQVLNRLQSGTKAVG</sequence>
<dbReference type="SMART" id="SM00862">
    <property type="entry name" value="Trans_reg_C"/>
    <property type="match status" value="1"/>
</dbReference>
<accession>A0A5S4YX39</accession>
<dbReference type="InterPro" id="IPR036388">
    <property type="entry name" value="WH-like_DNA-bd_sf"/>
</dbReference>
<dbReference type="SUPFAM" id="SSF48452">
    <property type="entry name" value="TPR-like"/>
    <property type="match status" value="2"/>
</dbReference>
<dbReference type="AlphaFoldDB" id="A0A5S4YX39"/>
<dbReference type="Gene3D" id="1.25.40.10">
    <property type="entry name" value="Tetratricopeptide repeat domain"/>
    <property type="match status" value="1"/>
</dbReference>
<dbReference type="EMBL" id="VSTH01000038">
    <property type="protein sequence ID" value="TYO66239.1"/>
    <property type="molecule type" value="Genomic_DNA"/>
</dbReference>
<proteinExistence type="predicted"/>
<feature type="domain" description="OmpR/PhoB-type" evidence="3">
    <location>
        <begin position="7"/>
        <end position="105"/>
    </location>
</feature>
<dbReference type="InterPro" id="IPR049945">
    <property type="entry name" value="AAA_22"/>
</dbReference>
<keyword evidence="1 2" id="KW-0238">DNA-binding</keyword>
<evidence type="ECO:0000256" key="1">
    <source>
        <dbReference type="ARBA" id="ARBA00023125"/>
    </source>
</evidence>
<evidence type="ECO:0000313" key="4">
    <source>
        <dbReference type="EMBL" id="TYO66239.1"/>
    </source>
</evidence>
<keyword evidence="5" id="KW-1185">Reference proteome</keyword>
<dbReference type="InterPro" id="IPR011990">
    <property type="entry name" value="TPR-like_helical_dom_sf"/>
</dbReference>
<evidence type="ECO:0000256" key="2">
    <source>
        <dbReference type="PROSITE-ProRule" id="PRU01091"/>
    </source>
</evidence>
<dbReference type="Pfam" id="PF25872">
    <property type="entry name" value="HTH_77"/>
    <property type="match status" value="1"/>
</dbReference>
<dbReference type="PANTHER" id="PTHR47691:SF3">
    <property type="entry name" value="HTH-TYPE TRANSCRIPTIONAL REGULATOR RV0890C-RELATED"/>
    <property type="match status" value="1"/>
</dbReference>
<dbReference type="Pfam" id="PF00486">
    <property type="entry name" value="Trans_reg_C"/>
    <property type="match status" value="1"/>
</dbReference>
<protein>
    <submittedName>
        <fullName evidence="4">Transcriptional regulator</fullName>
    </submittedName>
</protein>